<dbReference type="EC" id="3.6.4.13" evidence="3"/>
<dbReference type="InterPro" id="IPR041679">
    <property type="entry name" value="DNA2/NAM7-like_C"/>
</dbReference>
<dbReference type="Gene3D" id="2.60.40.10">
    <property type="entry name" value="Immunoglobulins"/>
    <property type="match status" value="1"/>
</dbReference>
<dbReference type="GO" id="GO:0016787">
    <property type="term" value="F:hydrolase activity"/>
    <property type="evidence" value="ECO:0007669"/>
    <property type="project" value="UniProtKB-KW"/>
</dbReference>
<dbReference type="SUPFAM" id="SSF52540">
    <property type="entry name" value="P-loop containing nucleoside triphosphate hydrolases"/>
    <property type="match status" value="1"/>
</dbReference>
<feature type="domain" description="DNA2/NAM7 helicase helicase" evidence="13">
    <location>
        <begin position="527"/>
        <end position="602"/>
    </location>
</feature>
<feature type="domain" description="Helicase MOV-10 helical" evidence="17">
    <location>
        <begin position="349"/>
        <end position="382"/>
    </location>
</feature>
<gene>
    <name evidence="18" type="ORF">P5673_028336</name>
</gene>
<evidence type="ECO:0000256" key="3">
    <source>
        <dbReference type="ARBA" id="ARBA00012552"/>
    </source>
</evidence>
<dbReference type="GO" id="GO:0003723">
    <property type="term" value="F:RNA binding"/>
    <property type="evidence" value="ECO:0007669"/>
    <property type="project" value="UniProtKB-KW"/>
</dbReference>
<dbReference type="Gene3D" id="3.40.50.300">
    <property type="entry name" value="P-loop containing nucleotide triphosphate hydrolases"/>
    <property type="match status" value="2"/>
</dbReference>
<comment type="caution">
    <text evidence="18">The sequence shown here is derived from an EMBL/GenBank/DDBJ whole genome shotgun (WGS) entry which is preliminary data.</text>
</comment>
<feature type="domain" description="Helicase MOV-10 Ig-like" evidence="15">
    <location>
        <begin position="149"/>
        <end position="273"/>
    </location>
</feature>
<dbReference type="GO" id="GO:0031047">
    <property type="term" value="P:regulatory ncRNA-mediated gene silencing"/>
    <property type="evidence" value="ECO:0007669"/>
    <property type="project" value="UniProtKB-KW"/>
</dbReference>
<dbReference type="PANTHER" id="PTHR45418:SF1">
    <property type="entry name" value="CANCER_TESTIS ANTIGEN 55"/>
    <property type="match status" value="1"/>
</dbReference>
<dbReference type="Pfam" id="PF13087">
    <property type="entry name" value="AAA_12"/>
    <property type="match status" value="1"/>
</dbReference>
<feature type="domain" description="DNA2/NAM7 helicase helicase" evidence="13">
    <location>
        <begin position="638"/>
        <end position="716"/>
    </location>
</feature>
<dbReference type="PANTHER" id="PTHR45418">
    <property type="entry name" value="CANCER/TESTIS ANTIGEN 55"/>
    <property type="match status" value="1"/>
</dbReference>
<protein>
    <recommendedName>
        <fullName evidence="3">RNA helicase</fullName>
        <ecNumber evidence="3">3.6.4.13</ecNumber>
    </recommendedName>
</protein>
<proteinExistence type="inferred from homology"/>
<dbReference type="GO" id="GO:0005524">
    <property type="term" value="F:ATP binding"/>
    <property type="evidence" value="ECO:0007669"/>
    <property type="project" value="UniProtKB-KW"/>
</dbReference>
<dbReference type="AlphaFoldDB" id="A0AAD9UV96"/>
<evidence type="ECO:0000256" key="9">
    <source>
        <dbReference type="ARBA" id="ARBA00022884"/>
    </source>
</evidence>
<feature type="domain" description="DNA2/NAM7 helicase-like C-terminal" evidence="14">
    <location>
        <begin position="755"/>
        <end position="943"/>
    </location>
</feature>
<reference evidence="18" key="1">
    <citation type="journal article" date="2023" name="G3 (Bethesda)">
        <title>Whole genome assembly and annotation of the endangered Caribbean coral Acropora cervicornis.</title>
        <authorList>
            <person name="Selwyn J.D."/>
            <person name="Vollmer S.V."/>
        </authorList>
    </citation>
    <scope>NUCLEOTIDE SEQUENCE</scope>
    <source>
        <strain evidence="18">K2</strain>
    </source>
</reference>
<organism evidence="18 19">
    <name type="scientific">Acropora cervicornis</name>
    <name type="common">Staghorn coral</name>
    <dbReference type="NCBI Taxonomy" id="6130"/>
    <lineage>
        <taxon>Eukaryota</taxon>
        <taxon>Metazoa</taxon>
        <taxon>Cnidaria</taxon>
        <taxon>Anthozoa</taxon>
        <taxon>Hexacorallia</taxon>
        <taxon>Scleractinia</taxon>
        <taxon>Astrocoeniina</taxon>
        <taxon>Acroporidae</taxon>
        <taxon>Acropora</taxon>
    </lineage>
</organism>
<sequence>MPRASYEDKKNVTKAFWQFLCSQSLKPPTKLELRQVYYEKFKSTLDYGTPSVAFSGVLFHLQRMKRLVKCKDGSNNILYFERRGRRLVLAVDQSFVQRKQKSAALSSKEKGNDDEKDIDEVQPETKVETEDNTTSYLKKLIARDKRGFLAQNKNGVKISSNLEKENGLVDFGKMQLTETAKITDITITNSTQNFVRIKRFVTLDSVSDFSLSDKHSITAVGPKNKVLSLPAGKSYAISALFKPSRLGDFKQVIVFEFEDESTSKIYHIARFLTGQGTSQDVEDILPVEKYQHPKPIVRVDDPEVQVVSGVPPQRPDSKLCLAPLKGYDIPFSLRFALNQGKLDEKLLGLLESEVTMSMPQYAQKFSTLLHIEEHQMQVDIRHYDMEDATLVPDGQRRGLLALKVPGLAEGRPSVIKGDHILVRMKDSEGGLEKKAYQGFVHFVQLNDVLLKFSPKFHEKYVRGMRINVRFTFTRTPLKLMHRALEIGCKMMDENKLKSLNLTIGTHLGLLMDASQNLRFYDAKLHDNEEQEQAIKNIVAGTSRPIPYLVFGPPGTGKTVTIVEAIKQILKLFPKSCVLACAPSNSACDLVLQRVMKHTVVPKSQMFRLNALGRSLLFLPKDLRDVSCISGNEFYFPSKQEIMEKRLVVCTLITAGRLVSSGIPDQHFTHVFIDEAGQALQPECVVPLAGMFSTETKEGGQLVLAGDPQQLGPVLRSPVAIKYGLGMSLLEWMMTKIPFYGRIPQDEEDELGDYNPKIITKLLKNYRSHPSILELPNEMFYDDELESCADRLKRESLCNWSRLPFKGFPIIFEGIKGRDMREEKSPSFFNPEEAALVVQYVKDLTTARGINVRPPEIGVISPYRKQVQKITALLKKANITDLKVGSVEEFQGQERRVIIISTVRSSSEFLQVDAQFKLGFLKNPKRFNVAITRAQALLIVVGNPHVLCKDQHWNRFIKFCKDSKGYRGCEFNPAADDEEEDLMNRLKRVHLDSKEALQTVELSADETVTQVAEQPAWRRGEDY</sequence>
<accession>A0AAD9UV96</accession>
<dbReference type="InterPro" id="IPR047187">
    <property type="entry name" value="SF1_C_Upf1"/>
</dbReference>
<feature type="region of interest" description="Disordered" evidence="12">
    <location>
        <begin position="102"/>
        <end position="129"/>
    </location>
</feature>
<dbReference type="InterPro" id="IPR041677">
    <property type="entry name" value="DNA2/NAM7_AAA_11"/>
</dbReference>
<evidence type="ECO:0000256" key="2">
    <source>
        <dbReference type="ARBA" id="ARBA00005601"/>
    </source>
</evidence>
<evidence type="ECO:0000256" key="5">
    <source>
        <dbReference type="ARBA" id="ARBA00022741"/>
    </source>
</evidence>
<evidence type="ECO:0000256" key="1">
    <source>
        <dbReference type="ARBA" id="ARBA00004331"/>
    </source>
</evidence>
<dbReference type="InterPro" id="IPR013783">
    <property type="entry name" value="Ig-like_fold"/>
</dbReference>
<evidence type="ECO:0000259" key="15">
    <source>
        <dbReference type="Pfam" id="PF21633"/>
    </source>
</evidence>
<comment type="subcellular location">
    <subcellularLocation>
        <location evidence="1">Cytoplasm</location>
        <location evidence="1">Cytoplasmic ribonucleoprotein granule</location>
    </subcellularLocation>
</comment>
<evidence type="ECO:0000259" key="13">
    <source>
        <dbReference type="Pfam" id="PF13086"/>
    </source>
</evidence>
<evidence type="ECO:0000256" key="6">
    <source>
        <dbReference type="ARBA" id="ARBA00022801"/>
    </source>
</evidence>
<evidence type="ECO:0000313" key="19">
    <source>
        <dbReference type="Proteomes" id="UP001249851"/>
    </source>
</evidence>
<dbReference type="Proteomes" id="UP001249851">
    <property type="component" value="Unassembled WGS sequence"/>
</dbReference>
<feature type="domain" description="Helicase MOV-10-like beta-barrel" evidence="16">
    <location>
        <begin position="383"/>
        <end position="470"/>
    </location>
</feature>
<evidence type="ECO:0000256" key="8">
    <source>
        <dbReference type="ARBA" id="ARBA00022840"/>
    </source>
</evidence>
<evidence type="ECO:0000256" key="12">
    <source>
        <dbReference type="SAM" id="MobiDB-lite"/>
    </source>
</evidence>
<evidence type="ECO:0000256" key="4">
    <source>
        <dbReference type="ARBA" id="ARBA00022490"/>
    </source>
</evidence>
<evidence type="ECO:0000259" key="16">
    <source>
        <dbReference type="Pfam" id="PF21634"/>
    </source>
</evidence>
<reference evidence="18" key="2">
    <citation type="journal article" date="2023" name="Science">
        <title>Genomic signatures of disease resistance in endangered staghorn corals.</title>
        <authorList>
            <person name="Vollmer S.V."/>
            <person name="Selwyn J.D."/>
            <person name="Despard B.A."/>
            <person name="Roesel C.L."/>
        </authorList>
    </citation>
    <scope>NUCLEOTIDE SEQUENCE</scope>
    <source>
        <strain evidence="18">K2</strain>
    </source>
</reference>
<dbReference type="InterPro" id="IPR026122">
    <property type="entry name" value="MOV-10/SDE3_DEXXQ/H-box"/>
</dbReference>
<keyword evidence="10" id="KW-0943">RNA-mediated gene silencing</keyword>
<keyword evidence="4" id="KW-0963">Cytoplasm</keyword>
<evidence type="ECO:0000256" key="10">
    <source>
        <dbReference type="ARBA" id="ARBA00023158"/>
    </source>
</evidence>
<dbReference type="Pfam" id="PF13086">
    <property type="entry name" value="AAA_11"/>
    <property type="match status" value="2"/>
</dbReference>
<dbReference type="CDD" id="cd18038">
    <property type="entry name" value="DEXXQc_Helz-like"/>
    <property type="match status" value="1"/>
</dbReference>
<dbReference type="InterPro" id="IPR049080">
    <property type="entry name" value="MOV-10-like_beta-barrel"/>
</dbReference>
<keyword evidence="19" id="KW-1185">Reference proteome</keyword>
<evidence type="ECO:0000256" key="11">
    <source>
        <dbReference type="ARBA" id="ARBA00047984"/>
    </source>
</evidence>
<name>A0AAD9UV96_ACRCE</name>
<comment type="similarity">
    <text evidence="2">Belongs to the DNA2/NAM7 helicase family. SDE3 subfamily.</text>
</comment>
<evidence type="ECO:0000256" key="7">
    <source>
        <dbReference type="ARBA" id="ARBA00022806"/>
    </source>
</evidence>
<dbReference type="Pfam" id="PF21634">
    <property type="entry name" value="MOV-10_beta-barrel"/>
    <property type="match status" value="1"/>
</dbReference>
<dbReference type="GO" id="GO:0036464">
    <property type="term" value="C:cytoplasmic ribonucleoprotein granule"/>
    <property type="evidence" value="ECO:0007669"/>
    <property type="project" value="UniProtKB-SubCell"/>
</dbReference>
<dbReference type="InterPro" id="IPR049077">
    <property type="entry name" value="MOV-10_Ig-like"/>
</dbReference>
<keyword evidence="7 18" id="KW-0347">Helicase</keyword>
<keyword evidence="9" id="KW-0694">RNA-binding</keyword>
<dbReference type="EMBL" id="JARQWQ010000104">
    <property type="protein sequence ID" value="KAK2550952.1"/>
    <property type="molecule type" value="Genomic_DNA"/>
</dbReference>
<dbReference type="GO" id="GO:0032574">
    <property type="term" value="F:5'-3' RNA helicase activity"/>
    <property type="evidence" value="ECO:0007669"/>
    <property type="project" value="InterPro"/>
</dbReference>
<evidence type="ECO:0000259" key="17">
    <source>
        <dbReference type="Pfam" id="PF21635"/>
    </source>
</evidence>
<dbReference type="InterPro" id="IPR027417">
    <property type="entry name" value="P-loop_NTPase"/>
</dbReference>
<keyword evidence="6" id="KW-0378">Hydrolase</keyword>
<keyword evidence="5" id="KW-0547">Nucleotide-binding</keyword>
<dbReference type="InterPro" id="IPR049079">
    <property type="entry name" value="Mov-10_helical"/>
</dbReference>
<dbReference type="Pfam" id="PF21635">
    <property type="entry name" value="Mov-10_helical"/>
    <property type="match status" value="1"/>
</dbReference>
<evidence type="ECO:0000259" key="14">
    <source>
        <dbReference type="Pfam" id="PF13087"/>
    </source>
</evidence>
<dbReference type="Pfam" id="PF21633">
    <property type="entry name" value="MOV-10_Ig-like"/>
    <property type="match status" value="1"/>
</dbReference>
<dbReference type="CDD" id="cd18808">
    <property type="entry name" value="SF1_C_Upf1"/>
    <property type="match status" value="1"/>
</dbReference>
<comment type="catalytic activity">
    <reaction evidence="11">
        <text>ATP + H2O = ADP + phosphate + H(+)</text>
        <dbReference type="Rhea" id="RHEA:13065"/>
        <dbReference type="ChEBI" id="CHEBI:15377"/>
        <dbReference type="ChEBI" id="CHEBI:15378"/>
        <dbReference type="ChEBI" id="CHEBI:30616"/>
        <dbReference type="ChEBI" id="CHEBI:43474"/>
        <dbReference type="ChEBI" id="CHEBI:456216"/>
        <dbReference type="EC" id="3.6.4.13"/>
    </reaction>
</comment>
<keyword evidence="8" id="KW-0067">ATP-binding</keyword>
<evidence type="ECO:0000313" key="18">
    <source>
        <dbReference type="EMBL" id="KAK2550952.1"/>
    </source>
</evidence>
<dbReference type="FunFam" id="3.40.50.300:FF:000608">
    <property type="entry name" value="Mov10 RISC complex RNA helicase"/>
    <property type="match status" value="1"/>
</dbReference>